<evidence type="ECO:0000259" key="3">
    <source>
        <dbReference type="Pfam" id="PF00884"/>
    </source>
</evidence>
<evidence type="ECO:0000313" key="4">
    <source>
        <dbReference type="EMBL" id="MCT7378425.1"/>
    </source>
</evidence>
<feature type="transmembrane region" description="Helical" evidence="2">
    <location>
        <begin position="147"/>
        <end position="166"/>
    </location>
</feature>
<sequence>MAEGSDAGATADNPRPRERRRKVWDRAYPFHPFLFAAAAVFALMARNLNFASFADVAPSLLGSLAFALVVYLAVAAMRRRFDAAGAVVASIWVAGSLFYLGLFGQLNDMVSGGFPMVRSLPFAFAILSLLTLIALRLHRLTRLAHSILNGVALVLLATPLWQVGVYEWHNGKARAAYDAEQALAEVRQYLPAEESADRPPDIYHFVFDRYTSEEILQRHYDLDNRSIGRFLEERGFYVARRSNSNYQKTGHSVASTFYLDYLDFLEDDPRVKGANWRPIYEMLDDHRVGRVLKSRGYDFIQFGAWWVGTYNSTLADENRPHGFSEFAMLYLRRTILRPIFHTLPDTALTMRLDWDNAQCQRVAPQVEEIKSIGERERPVYVFAHFLVPHGPYPFTADGRCLSQKESAERGEKQGFVDQVAYANRIIRDVVTTLQADGREPPIILIQADEGPFPERGSRVPWQDAPAEELRIKTGIFNAYYFPGKDYLQLTDDITPVNSYRVLFNTYFDANFPLLSDRIYAFPNDATIYEFHDVTNKIREPASIADTMPGARAGPVDRDTLDPPPPSVER</sequence>
<keyword evidence="5" id="KW-1185">Reference proteome</keyword>
<dbReference type="EMBL" id="JAOCZP010000014">
    <property type="protein sequence ID" value="MCT7378425.1"/>
    <property type="molecule type" value="Genomic_DNA"/>
</dbReference>
<keyword evidence="2" id="KW-0472">Membrane</keyword>
<gene>
    <name evidence="4" type="ORF">N5A92_25780</name>
</gene>
<evidence type="ECO:0000313" key="5">
    <source>
        <dbReference type="Proteomes" id="UP001320831"/>
    </source>
</evidence>
<proteinExistence type="predicted"/>
<keyword evidence="2" id="KW-0812">Transmembrane</keyword>
<accession>A0ABT2LV74</accession>
<comment type="caution">
    <text evidence="4">The sequence shown here is derived from an EMBL/GenBank/DDBJ whole genome shotgun (WGS) entry which is preliminary data.</text>
</comment>
<feature type="transmembrane region" description="Helical" evidence="2">
    <location>
        <begin position="27"/>
        <end position="45"/>
    </location>
</feature>
<organism evidence="4 5">
    <name type="scientific">Chelativorans salis</name>
    <dbReference type="NCBI Taxonomy" id="2978478"/>
    <lineage>
        <taxon>Bacteria</taxon>
        <taxon>Pseudomonadati</taxon>
        <taxon>Pseudomonadota</taxon>
        <taxon>Alphaproteobacteria</taxon>
        <taxon>Hyphomicrobiales</taxon>
        <taxon>Phyllobacteriaceae</taxon>
        <taxon>Chelativorans</taxon>
    </lineage>
</organism>
<feature type="transmembrane region" description="Helical" evidence="2">
    <location>
        <begin position="83"/>
        <end position="104"/>
    </location>
</feature>
<feature type="region of interest" description="Disordered" evidence="1">
    <location>
        <begin position="541"/>
        <end position="569"/>
    </location>
</feature>
<evidence type="ECO:0000256" key="1">
    <source>
        <dbReference type="SAM" id="MobiDB-lite"/>
    </source>
</evidence>
<dbReference type="RefSeq" id="WP_260907368.1">
    <property type="nucleotide sequence ID" value="NZ_JAOCZP010000014.1"/>
</dbReference>
<feature type="transmembrane region" description="Helical" evidence="2">
    <location>
        <begin position="116"/>
        <end position="135"/>
    </location>
</feature>
<feature type="domain" description="Sulfatase N-terminal" evidence="3">
    <location>
        <begin position="270"/>
        <end position="455"/>
    </location>
</feature>
<dbReference type="Proteomes" id="UP001320831">
    <property type="component" value="Unassembled WGS sequence"/>
</dbReference>
<keyword evidence="2" id="KW-1133">Transmembrane helix</keyword>
<name>A0ABT2LV74_9HYPH</name>
<dbReference type="Gene3D" id="3.40.720.10">
    <property type="entry name" value="Alkaline Phosphatase, subunit A"/>
    <property type="match status" value="1"/>
</dbReference>
<dbReference type="SUPFAM" id="SSF53649">
    <property type="entry name" value="Alkaline phosphatase-like"/>
    <property type="match status" value="1"/>
</dbReference>
<evidence type="ECO:0000256" key="2">
    <source>
        <dbReference type="SAM" id="Phobius"/>
    </source>
</evidence>
<dbReference type="InterPro" id="IPR017850">
    <property type="entry name" value="Alkaline_phosphatase_core_sf"/>
</dbReference>
<dbReference type="InterPro" id="IPR000917">
    <property type="entry name" value="Sulfatase_N"/>
</dbReference>
<dbReference type="Pfam" id="PF00884">
    <property type="entry name" value="Sulfatase"/>
    <property type="match status" value="1"/>
</dbReference>
<reference evidence="4 5" key="1">
    <citation type="submission" date="2022-09" db="EMBL/GenBank/DDBJ databases">
        <title>Chelativorans salina sp. nov., a novel slightly halophilic bacterium isolated from a saline lake sediment enrichment.</title>
        <authorList>
            <person name="Gao L."/>
            <person name="Fang B.-Z."/>
            <person name="Li W.-J."/>
        </authorList>
    </citation>
    <scope>NUCLEOTIDE SEQUENCE [LARGE SCALE GENOMIC DNA]</scope>
    <source>
        <strain evidence="4 5">EGI FJ00035</strain>
    </source>
</reference>
<feature type="transmembrane region" description="Helical" evidence="2">
    <location>
        <begin position="57"/>
        <end position="76"/>
    </location>
</feature>
<protein>
    <submittedName>
        <fullName evidence="4">LTA synthase family protein</fullName>
    </submittedName>
</protein>